<protein>
    <recommendedName>
        <fullName evidence="1">F-box domain-containing protein</fullName>
    </recommendedName>
</protein>
<dbReference type="SUPFAM" id="SSF52047">
    <property type="entry name" value="RNI-like"/>
    <property type="match status" value="1"/>
</dbReference>
<comment type="caution">
    <text evidence="2">The sequence shown here is derived from an EMBL/GenBank/DDBJ whole genome shotgun (WGS) entry which is preliminary data.</text>
</comment>
<accession>A0ABR1FF48</accession>
<dbReference type="InterPro" id="IPR001810">
    <property type="entry name" value="F-box_dom"/>
</dbReference>
<dbReference type="RefSeq" id="XP_064771527.1">
    <property type="nucleotide sequence ID" value="XM_064911907.1"/>
</dbReference>
<evidence type="ECO:0000313" key="3">
    <source>
        <dbReference type="Proteomes" id="UP001498771"/>
    </source>
</evidence>
<evidence type="ECO:0000313" key="2">
    <source>
        <dbReference type="EMBL" id="KAK7208494.1"/>
    </source>
</evidence>
<dbReference type="InterPro" id="IPR032675">
    <property type="entry name" value="LRR_dom_sf"/>
</dbReference>
<evidence type="ECO:0000259" key="1">
    <source>
        <dbReference type="PROSITE" id="PS50181"/>
    </source>
</evidence>
<organism evidence="2 3">
    <name type="scientific">Myxozyma melibiosi</name>
    <dbReference type="NCBI Taxonomy" id="54550"/>
    <lineage>
        <taxon>Eukaryota</taxon>
        <taxon>Fungi</taxon>
        <taxon>Dikarya</taxon>
        <taxon>Ascomycota</taxon>
        <taxon>Saccharomycotina</taxon>
        <taxon>Lipomycetes</taxon>
        <taxon>Lipomycetales</taxon>
        <taxon>Lipomycetaceae</taxon>
        <taxon>Myxozyma</taxon>
    </lineage>
</organism>
<dbReference type="Proteomes" id="UP001498771">
    <property type="component" value="Unassembled WGS sequence"/>
</dbReference>
<feature type="domain" description="F-box" evidence="1">
    <location>
        <begin position="5"/>
        <end position="61"/>
    </location>
</feature>
<proteinExistence type="predicted"/>
<dbReference type="PROSITE" id="PS50181">
    <property type="entry name" value="FBOX"/>
    <property type="match status" value="1"/>
</dbReference>
<name>A0ABR1FF48_9ASCO</name>
<sequence length="369" mass="42218">MAVASFPLIELPQEIIVDVFAVLELGGSKDDLRNLAYTCKRLYSIGQQFLVSDITVTWQLLDAFRAKLDTSLAPVRSYITSFTINIPSSWGEWHRFETLQDVFELCTNINSLTLTLSGSSKWMQYMRPNTHIRSLKLVSSQASGLPALFDTADLHAFKSVEELHLEYFRLQCEYPIEERATPLLTTVRNLEIVNCEWNYPFSMSLFKRLDSLAVYYSIKCEAFTFSERLKNLAANPPPTIKRFIMHLNLFSPVRQKTWYPVLKDCKKLESISMKGFRYPDYEFFALLPPSLKEVELHMTSKNLVALTHSNSLDTGMGGMLAMNSQIVPVDARAEENDGIQGRVLNKYGDTNVRVVAHEWAESMEQRIAR</sequence>
<reference evidence="2 3" key="1">
    <citation type="submission" date="2024-03" db="EMBL/GenBank/DDBJ databases">
        <title>Genome-scale model development and genomic sequencing of the oleaginous clade Lipomyces.</title>
        <authorList>
            <consortium name="Lawrence Berkeley National Laboratory"/>
            <person name="Czajka J.J."/>
            <person name="Han Y."/>
            <person name="Kim J."/>
            <person name="Mondo S.J."/>
            <person name="Hofstad B.A."/>
            <person name="Robles A."/>
            <person name="Haridas S."/>
            <person name="Riley R."/>
            <person name="LaButti K."/>
            <person name="Pangilinan J."/>
            <person name="Andreopoulos W."/>
            <person name="Lipzen A."/>
            <person name="Yan J."/>
            <person name="Wang M."/>
            <person name="Ng V."/>
            <person name="Grigoriev I.V."/>
            <person name="Spatafora J.W."/>
            <person name="Magnuson J.K."/>
            <person name="Baker S.E."/>
            <person name="Pomraning K.R."/>
        </authorList>
    </citation>
    <scope>NUCLEOTIDE SEQUENCE [LARGE SCALE GENOMIC DNA]</scope>
    <source>
        <strain evidence="2 3">Phaff 52-87</strain>
    </source>
</reference>
<dbReference type="GeneID" id="90037419"/>
<dbReference type="Gene3D" id="3.80.10.10">
    <property type="entry name" value="Ribonuclease Inhibitor"/>
    <property type="match status" value="1"/>
</dbReference>
<keyword evidence="3" id="KW-1185">Reference proteome</keyword>
<gene>
    <name evidence="2" type="ORF">BZA70DRAFT_273873</name>
</gene>
<dbReference type="EMBL" id="JBBJBU010000001">
    <property type="protein sequence ID" value="KAK7208494.1"/>
    <property type="molecule type" value="Genomic_DNA"/>
</dbReference>